<proteinExistence type="inferred from homology"/>
<dbReference type="HAMAP" id="MF_00688">
    <property type="entry name" value="Leu_Phe_trans"/>
    <property type="match status" value="1"/>
</dbReference>
<dbReference type="NCBIfam" id="TIGR00667">
    <property type="entry name" value="aat"/>
    <property type="match status" value="1"/>
</dbReference>
<dbReference type="PANTHER" id="PTHR30098">
    <property type="entry name" value="LEUCYL/PHENYLALANYL-TRNA--PROTEIN TRANSFERASE"/>
    <property type="match status" value="1"/>
</dbReference>
<dbReference type="GO" id="GO:0008914">
    <property type="term" value="F:leucyl-tRNA--protein transferase activity"/>
    <property type="evidence" value="ECO:0007669"/>
    <property type="project" value="UniProtKB-UniRule"/>
</dbReference>
<comment type="catalytic activity">
    <reaction evidence="4">
        <text>N-terminal L-lysyl-[protein] + L-leucyl-tRNA(Leu) = N-terminal L-leucyl-L-lysyl-[protein] + tRNA(Leu) + H(+)</text>
        <dbReference type="Rhea" id="RHEA:12340"/>
        <dbReference type="Rhea" id="RHEA-COMP:9613"/>
        <dbReference type="Rhea" id="RHEA-COMP:9622"/>
        <dbReference type="Rhea" id="RHEA-COMP:12670"/>
        <dbReference type="Rhea" id="RHEA-COMP:12671"/>
        <dbReference type="ChEBI" id="CHEBI:15378"/>
        <dbReference type="ChEBI" id="CHEBI:65249"/>
        <dbReference type="ChEBI" id="CHEBI:78442"/>
        <dbReference type="ChEBI" id="CHEBI:78494"/>
        <dbReference type="ChEBI" id="CHEBI:133043"/>
        <dbReference type="EC" id="2.3.2.6"/>
    </reaction>
</comment>
<evidence type="ECO:0000256" key="3">
    <source>
        <dbReference type="ARBA" id="ARBA00023315"/>
    </source>
</evidence>
<dbReference type="Pfam" id="PF03588">
    <property type="entry name" value="Leu_Phe_trans"/>
    <property type="match status" value="1"/>
</dbReference>
<evidence type="ECO:0000256" key="1">
    <source>
        <dbReference type="ARBA" id="ARBA00022490"/>
    </source>
</evidence>
<evidence type="ECO:0000256" key="2">
    <source>
        <dbReference type="ARBA" id="ARBA00022679"/>
    </source>
</evidence>
<evidence type="ECO:0000313" key="5">
    <source>
        <dbReference type="EMBL" id="SHF37271.1"/>
    </source>
</evidence>
<dbReference type="RefSeq" id="WP_143155416.1">
    <property type="nucleotide sequence ID" value="NZ_FQUE01000005.1"/>
</dbReference>
<gene>
    <name evidence="4" type="primary">aat</name>
    <name evidence="5" type="ORF">SAMN05444339_105229</name>
</gene>
<dbReference type="GO" id="GO:0005737">
    <property type="term" value="C:cytoplasm"/>
    <property type="evidence" value="ECO:0007669"/>
    <property type="project" value="UniProtKB-SubCell"/>
</dbReference>
<dbReference type="InterPro" id="IPR004616">
    <property type="entry name" value="Leu/Phe-tRNA_Trfase"/>
</dbReference>
<reference evidence="6" key="1">
    <citation type="submission" date="2016-11" db="EMBL/GenBank/DDBJ databases">
        <authorList>
            <person name="Varghese N."/>
            <person name="Submissions S."/>
        </authorList>
    </citation>
    <scope>NUCLEOTIDE SEQUENCE [LARGE SCALE GENOMIC DNA]</scope>
    <source>
        <strain evidence="6">DSM 29326</strain>
    </source>
</reference>
<dbReference type="EC" id="2.3.2.6" evidence="4"/>
<comment type="catalytic activity">
    <reaction evidence="4">
        <text>L-phenylalanyl-tRNA(Phe) + an N-terminal L-alpha-aminoacyl-[protein] = an N-terminal L-phenylalanyl-L-alpha-aminoacyl-[protein] + tRNA(Phe)</text>
        <dbReference type="Rhea" id="RHEA:43632"/>
        <dbReference type="Rhea" id="RHEA-COMP:9668"/>
        <dbReference type="Rhea" id="RHEA-COMP:9699"/>
        <dbReference type="Rhea" id="RHEA-COMP:10636"/>
        <dbReference type="Rhea" id="RHEA-COMP:10637"/>
        <dbReference type="ChEBI" id="CHEBI:78442"/>
        <dbReference type="ChEBI" id="CHEBI:78531"/>
        <dbReference type="ChEBI" id="CHEBI:78597"/>
        <dbReference type="ChEBI" id="CHEBI:83561"/>
        <dbReference type="EC" id="2.3.2.6"/>
    </reaction>
</comment>
<comment type="subcellular location">
    <subcellularLocation>
        <location evidence="4">Cytoplasm</location>
    </subcellularLocation>
</comment>
<keyword evidence="2 4" id="KW-0808">Transferase</keyword>
<evidence type="ECO:0000313" key="6">
    <source>
        <dbReference type="Proteomes" id="UP000183987"/>
    </source>
</evidence>
<comment type="function">
    <text evidence="4">Functions in the N-end rule pathway of protein degradation where it conjugates Leu, Phe and, less efficiently, Met from aminoacyl-tRNAs to the N-termini of proteins containing an N-terminal arginine or lysine.</text>
</comment>
<dbReference type="PANTHER" id="PTHR30098:SF2">
    <property type="entry name" value="LEUCYL_PHENYLALANYL-TRNA--PROTEIN TRANSFERASE"/>
    <property type="match status" value="1"/>
</dbReference>
<comment type="similarity">
    <text evidence="4">Belongs to the L/F-transferase family.</text>
</comment>
<dbReference type="InterPro" id="IPR042221">
    <property type="entry name" value="Leu/Phe-tRNA_Trfase_N"/>
</dbReference>
<evidence type="ECO:0000256" key="4">
    <source>
        <dbReference type="HAMAP-Rule" id="MF_00688"/>
    </source>
</evidence>
<dbReference type="AlphaFoldDB" id="A0A1M5B3Y5"/>
<dbReference type="STRING" id="366533.SAMN05444339_105229"/>
<sequence>MTRVLTPDLLLHAYRQGLFPMAETRDATEVFWVQPRMRGVLPLDGFHLSRSLRRTLRRGHLTASADRDFAGVVRGCADRPETWINDEIFAVYLALHAQGDAHSIEVWQDDRLVGGVYGVTIGGAFFGESMFSTVTDASKVALACAVRRLIERGYRLFDTQFITPHLASLGAEEIPRSRYERRLVAALSITADFGPAGPIALDQVAAQRITQTS</sequence>
<dbReference type="InterPro" id="IPR016181">
    <property type="entry name" value="Acyl_CoA_acyltransferase"/>
</dbReference>
<dbReference type="OrthoDB" id="9790282at2"/>
<dbReference type="SUPFAM" id="SSF55729">
    <property type="entry name" value="Acyl-CoA N-acyltransferases (Nat)"/>
    <property type="match status" value="1"/>
</dbReference>
<organism evidence="5 6">
    <name type="scientific">Loktanella atrilutea</name>
    <dbReference type="NCBI Taxonomy" id="366533"/>
    <lineage>
        <taxon>Bacteria</taxon>
        <taxon>Pseudomonadati</taxon>
        <taxon>Pseudomonadota</taxon>
        <taxon>Alphaproteobacteria</taxon>
        <taxon>Rhodobacterales</taxon>
        <taxon>Roseobacteraceae</taxon>
        <taxon>Loktanella</taxon>
    </lineage>
</organism>
<dbReference type="Proteomes" id="UP000183987">
    <property type="component" value="Unassembled WGS sequence"/>
</dbReference>
<dbReference type="Gene3D" id="3.40.630.70">
    <property type="entry name" value="Leucyl/phenylalanyl-tRNA-protein transferase, C-terminal domain"/>
    <property type="match status" value="1"/>
</dbReference>
<dbReference type="EMBL" id="FQUE01000005">
    <property type="protein sequence ID" value="SHF37271.1"/>
    <property type="molecule type" value="Genomic_DNA"/>
</dbReference>
<dbReference type="Gene3D" id="3.30.70.3550">
    <property type="entry name" value="Leucyl/phenylalanyl-tRNA-protein transferase, N-terminal domain"/>
    <property type="match status" value="1"/>
</dbReference>
<dbReference type="InterPro" id="IPR042203">
    <property type="entry name" value="Leu/Phe-tRNA_Trfase_C"/>
</dbReference>
<comment type="catalytic activity">
    <reaction evidence="4">
        <text>N-terminal L-arginyl-[protein] + L-leucyl-tRNA(Leu) = N-terminal L-leucyl-L-arginyl-[protein] + tRNA(Leu) + H(+)</text>
        <dbReference type="Rhea" id="RHEA:50416"/>
        <dbReference type="Rhea" id="RHEA-COMP:9613"/>
        <dbReference type="Rhea" id="RHEA-COMP:9622"/>
        <dbReference type="Rhea" id="RHEA-COMP:12672"/>
        <dbReference type="Rhea" id="RHEA-COMP:12673"/>
        <dbReference type="ChEBI" id="CHEBI:15378"/>
        <dbReference type="ChEBI" id="CHEBI:64719"/>
        <dbReference type="ChEBI" id="CHEBI:78442"/>
        <dbReference type="ChEBI" id="CHEBI:78494"/>
        <dbReference type="ChEBI" id="CHEBI:133044"/>
        <dbReference type="EC" id="2.3.2.6"/>
    </reaction>
</comment>
<keyword evidence="1 4" id="KW-0963">Cytoplasm</keyword>
<name>A0A1M5B3Y5_LOKAT</name>
<protein>
    <recommendedName>
        <fullName evidence="4">Leucyl/phenylalanyl-tRNA--protein transferase</fullName>
        <ecNumber evidence="4">2.3.2.6</ecNumber>
    </recommendedName>
    <alternativeName>
        <fullName evidence="4">L/F-transferase</fullName>
    </alternativeName>
    <alternativeName>
        <fullName evidence="4">Leucyltransferase</fullName>
    </alternativeName>
    <alternativeName>
        <fullName evidence="4">Phenyalanyltransferase</fullName>
    </alternativeName>
</protein>
<keyword evidence="6" id="KW-1185">Reference proteome</keyword>
<accession>A0A1M5B3Y5</accession>
<dbReference type="GO" id="GO:0030163">
    <property type="term" value="P:protein catabolic process"/>
    <property type="evidence" value="ECO:0007669"/>
    <property type="project" value="UniProtKB-UniRule"/>
</dbReference>
<keyword evidence="3 4" id="KW-0012">Acyltransferase</keyword>